<proteinExistence type="predicted"/>
<accession>A0A6L9XX66</accession>
<comment type="caution">
    <text evidence="1">The sequence shown here is derived from an EMBL/GenBank/DDBJ whole genome shotgun (WGS) entry which is preliminary data.</text>
</comment>
<dbReference type="AlphaFoldDB" id="A0A6L9XX66"/>
<evidence type="ECO:0000313" key="1">
    <source>
        <dbReference type="EMBL" id="NEN06022.1"/>
    </source>
</evidence>
<organism evidence="1 2">
    <name type="scientific">Leifsonia tongyongensis</name>
    <dbReference type="NCBI Taxonomy" id="1268043"/>
    <lineage>
        <taxon>Bacteria</taxon>
        <taxon>Bacillati</taxon>
        <taxon>Actinomycetota</taxon>
        <taxon>Actinomycetes</taxon>
        <taxon>Micrococcales</taxon>
        <taxon>Microbacteriaceae</taxon>
        <taxon>Leifsonia</taxon>
    </lineage>
</organism>
<sequence>MGAVVAESWRFELSIDELRAVCELVPELVLPSGYTASDLSPLPDDANEDTAIAAGHASLKERGLVGPQADGDPEGVAPALLFALSLHAVAERALRIFAWSPAEESRELISVNRGACAGLRRVQRRGALDPTARIVVTFMYLGELTKHLLELVADNSPGTNSPLTSTTIGLVDSRAVVEAVRAGNQEFLASLTSRSGDDQDVELMSGLTRQMDAGFHLELLDREARCLYMGDWFRGDDGWISMTVIPGQFPVSGESLAESGRMRLAKVSRSLIRADLLEMVAGLRRTRDVA</sequence>
<keyword evidence="2" id="KW-1185">Reference proteome</keyword>
<dbReference type="EMBL" id="JAAGWY010000002">
    <property type="protein sequence ID" value="NEN06022.1"/>
    <property type="molecule type" value="Genomic_DNA"/>
</dbReference>
<dbReference type="Proteomes" id="UP000474967">
    <property type="component" value="Unassembled WGS sequence"/>
</dbReference>
<gene>
    <name evidence="1" type="ORF">G3T36_09055</name>
</gene>
<reference evidence="1 2" key="1">
    <citation type="journal article" date="2014" name="J. Microbiol.">
        <title>Diaminobutyricibacter tongyongensis gen. nov., sp. nov. and Homoserinibacter gongjuensis gen. nov., sp. nov. belong to the family Microbacteriaceae.</title>
        <authorList>
            <person name="Kim S.J."/>
            <person name="Ahn J.H."/>
            <person name="Weon H.Y."/>
            <person name="Hamada M."/>
            <person name="Suzuki K."/>
            <person name="Kwon S.W."/>
        </authorList>
    </citation>
    <scope>NUCLEOTIDE SEQUENCE [LARGE SCALE GENOMIC DNA]</scope>
    <source>
        <strain evidence="1 2">NBRC 108724</strain>
    </source>
</reference>
<protein>
    <submittedName>
        <fullName evidence="1">Uncharacterized protein</fullName>
    </submittedName>
</protein>
<name>A0A6L9XX66_9MICO</name>
<evidence type="ECO:0000313" key="2">
    <source>
        <dbReference type="Proteomes" id="UP000474967"/>
    </source>
</evidence>